<evidence type="ECO:0000313" key="3">
    <source>
        <dbReference type="Proteomes" id="UP001285352"/>
    </source>
</evidence>
<sequence>MPDHSADGAGAGTRPAAAFSGDGLFSHPDTGHLDSRSDSSPDEDQRSYTGLFREPADAPQHSSETA</sequence>
<feature type="region of interest" description="Disordered" evidence="1">
    <location>
        <begin position="1"/>
        <end position="66"/>
    </location>
</feature>
<evidence type="ECO:0000313" key="2">
    <source>
        <dbReference type="EMBL" id="MDX8147252.1"/>
    </source>
</evidence>
<accession>A0ABU4V627</accession>
<organism evidence="2 3">
    <name type="scientific">Lentzea sokolovensis</name>
    <dbReference type="NCBI Taxonomy" id="3095429"/>
    <lineage>
        <taxon>Bacteria</taxon>
        <taxon>Bacillati</taxon>
        <taxon>Actinomycetota</taxon>
        <taxon>Actinomycetes</taxon>
        <taxon>Pseudonocardiales</taxon>
        <taxon>Pseudonocardiaceae</taxon>
        <taxon>Lentzea</taxon>
    </lineage>
</organism>
<dbReference type="EMBL" id="JAXAVU010000014">
    <property type="protein sequence ID" value="MDX8147252.1"/>
    <property type="molecule type" value="Genomic_DNA"/>
</dbReference>
<evidence type="ECO:0000256" key="1">
    <source>
        <dbReference type="SAM" id="MobiDB-lite"/>
    </source>
</evidence>
<dbReference type="RefSeq" id="WP_319979310.1">
    <property type="nucleotide sequence ID" value="NZ_JAXAVU010000014.1"/>
</dbReference>
<keyword evidence="3" id="KW-1185">Reference proteome</keyword>
<gene>
    <name evidence="2" type="ORF">SK854_34445</name>
</gene>
<protein>
    <submittedName>
        <fullName evidence="2">Uncharacterized protein</fullName>
    </submittedName>
</protein>
<dbReference type="Proteomes" id="UP001285352">
    <property type="component" value="Unassembled WGS sequence"/>
</dbReference>
<name>A0ABU4V627_9PSEU</name>
<reference evidence="2 3" key="2">
    <citation type="submission" date="2023-11" db="EMBL/GenBank/DDBJ databases">
        <authorList>
            <person name="Lara A.C."/>
            <person name="Chronakova A."/>
        </authorList>
    </citation>
    <scope>NUCLEOTIDE SEQUENCE [LARGE SCALE GENOMIC DNA]</scope>
    <source>
        <strain evidence="2 3">BCCO 10_0061</strain>
    </source>
</reference>
<feature type="compositionally biased region" description="Basic and acidic residues" evidence="1">
    <location>
        <begin position="29"/>
        <end position="46"/>
    </location>
</feature>
<proteinExistence type="predicted"/>
<comment type="caution">
    <text evidence="2">The sequence shown here is derived from an EMBL/GenBank/DDBJ whole genome shotgun (WGS) entry which is preliminary data.</text>
</comment>
<reference evidence="2 3" key="1">
    <citation type="submission" date="2023-11" db="EMBL/GenBank/DDBJ databases">
        <title>Lentzea sokolovensis, sp. nov., Lentzea kristufkii, sp. nov., and Lentzea miocenensis, sp. nov., rare actinobacteria from Sokolov Coal Basin, Miocene lacustrine sediment, Czech Republic.</title>
        <authorList>
            <person name="Lara A."/>
            <person name="Kotroba L."/>
            <person name="Nouioui I."/>
            <person name="Neumann-Schaal M."/>
            <person name="Mast Y."/>
            <person name="Chronakova A."/>
        </authorList>
    </citation>
    <scope>NUCLEOTIDE SEQUENCE [LARGE SCALE GENOMIC DNA]</scope>
    <source>
        <strain evidence="2 3">BCCO 10_0061</strain>
    </source>
</reference>